<dbReference type="InterPro" id="IPR003749">
    <property type="entry name" value="ThiS/MoaD-like"/>
</dbReference>
<dbReference type="CDD" id="cd00565">
    <property type="entry name" value="Ubl_ThiS"/>
    <property type="match status" value="1"/>
</dbReference>
<accession>A0ABZ0GNI0</accession>
<dbReference type="SUPFAM" id="SSF54285">
    <property type="entry name" value="MoaD/ThiS"/>
    <property type="match status" value="1"/>
</dbReference>
<dbReference type="InterPro" id="IPR016155">
    <property type="entry name" value="Mopterin_synth/thiamin_S_b"/>
</dbReference>
<evidence type="ECO:0000313" key="2">
    <source>
        <dbReference type="Proteomes" id="UP001301442"/>
    </source>
</evidence>
<proteinExistence type="predicted"/>
<reference evidence="1 2" key="1">
    <citation type="submission" date="2023-09" db="EMBL/GenBank/DDBJ databases">
        <authorList>
            <person name="Qi X."/>
        </authorList>
    </citation>
    <scope>NUCLEOTIDE SEQUENCE [LARGE SCALE GENOMIC DNA]</scope>
    <source>
        <strain evidence="1 2">S1-1</strain>
    </source>
</reference>
<dbReference type="NCBIfam" id="TIGR01683">
    <property type="entry name" value="thiS"/>
    <property type="match status" value="1"/>
</dbReference>
<keyword evidence="2" id="KW-1185">Reference proteome</keyword>
<organism evidence="1 2">
    <name type="scientific">Thalassotalea fonticola</name>
    <dbReference type="NCBI Taxonomy" id="3065649"/>
    <lineage>
        <taxon>Bacteria</taxon>
        <taxon>Pseudomonadati</taxon>
        <taxon>Pseudomonadota</taxon>
        <taxon>Gammaproteobacteria</taxon>
        <taxon>Alteromonadales</taxon>
        <taxon>Colwelliaceae</taxon>
        <taxon>Thalassotalea</taxon>
    </lineage>
</organism>
<dbReference type="Pfam" id="PF02597">
    <property type="entry name" value="ThiS"/>
    <property type="match status" value="1"/>
</dbReference>
<dbReference type="InterPro" id="IPR012675">
    <property type="entry name" value="Beta-grasp_dom_sf"/>
</dbReference>
<gene>
    <name evidence="1" type="primary">thiS</name>
    <name evidence="1" type="ORF">RI844_17455</name>
</gene>
<dbReference type="RefSeq" id="WP_348395924.1">
    <property type="nucleotide sequence ID" value="NZ_CP136600.1"/>
</dbReference>
<dbReference type="PANTHER" id="PTHR34472:SF1">
    <property type="entry name" value="SULFUR CARRIER PROTEIN THIS"/>
    <property type="match status" value="1"/>
</dbReference>
<dbReference type="Gene3D" id="3.10.20.30">
    <property type="match status" value="1"/>
</dbReference>
<dbReference type="InterPro" id="IPR010035">
    <property type="entry name" value="Thi_S"/>
</dbReference>
<protein>
    <submittedName>
        <fullName evidence="1">Sulfur carrier protein ThiS</fullName>
    </submittedName>
</protein>
<evidence type="ECO:0000313" key="1">
    <source>
        <dbReference type="EMBL" id="WOH37130.1"/>
    </source>
</evidence>
<sequence length="69" mass="7380">MNIYINGESITLDNSNTLTSALAVYQQQDNALNNFALALNGDFISKADYPITAVKQGDSIDIFAPIQGG</sequence>
<dbReference type="PANTHER" id="PTHR34472">
    <property type="entry name" value="SULFUR CARRIER PROTEIN THIS"/>
    <property type="match status" value="1"/>
</dbReference>
<dbReference type="EMBL" id="CP136600">
    <property type="protein sequence ID" value="WOH37130.1"/>
    <property type="molecule type" value="Genomic_DNA"/>
</dbReference>
<dbReference type="Proteomes" id="UP001301442">
    <property type="component" value="Chromosome"/>
</dbReference>
<name>A0ABZ0GNI0_9GAMM</name>